<sequence>MPSSADDPVTQAEHDQFHSSAYAVAGAAMMSFTPINRIHQQLCALHTYAHEPERAVRAHHFCTHLRKNLHQCVIYDSDKADARLIGIEYLIPEKEFMELPAEEKQYWHSHKYEVDSGMLMLVTKSGVPNVATDIAERPAMLELHRTYGKTIHTWQFDIHPDLPLGPPTLMMSYTADGQVDEKQLKERDDELGYSTSTKRQVRRDYLRAEDLERPPAEGCDMWEKGSRLKLELRDAHEGAKR</sequence>
<accession>A0AAD9FTB5</accession>
<evidence type="ECO:0000256" key="1">
    <source>
        <dbReference type="ARBA" id="ARBA00009740"/>
    </source>
</evidence>
<keyword evidence="3" id="KW-1185">Reference proteome</keyword>
<dbReference type="Pfam" id="PF06884">
    <property type="entry name" value="DUF1264"/>
    <property type="match status" value="1"/>
</dbReference>
<reference evidence="2" key="1">
    <citation type="submission" date="2023-02" db="EMBL/GenBank/DDBJ databases">
        <title>Identification and recombinant expression of a fungal hydrolase from Papiliotrema laurentii that hydrolyzes apple cutin and clears colloidal polyester polyurethane.</title>
        <authorList>
            <consortium name="DOE Joint Genome Institute"/>
            <person name="Roman V.A."/>
            <person name="Bojanowski C."/>
            <person name="Crable B.R."/>
            <person name="Wagner D.N."/>
            <person name="Hung C.S."/>
            <person name="Nadeau L.J."/>
            <person name="Schratz L."/>
            <person name="Haridas S."/>
            <person name="Pangilinan J."/>
            <person name="Lipzen A."/>
            <person name="Na H."/>
            <person name="Yan M."/>
            <person name="Ng V."/>
            <person name="Grigoriev I.V."/>
            <person name="Spatafora J.W."/>
            <person name="Barlow D."/>
            <person name="Biffinger J."/>
            <person name="Kelley-Loughnane N."/>
            <person name="Varaljay V.A."/>
            <person name="Crookes-Goodson W.J."/>
        </authorList>
    </citation>
    <scope>NUCLEOTIDE SEQUENCE</scope>
    <source>
        <strain evidence="2">5307AH</strain>
    </source>
</reference>
<evidence type="ECO:0000313" key="3">
    <source>
        <dbReference type="Proteomes" id="UP001182556"/>
    </source>
</evidence>
<dbReference type="Proteomes" id="UP001182556">
    <property type="component" value="Unassembled WGS sequence"/>
</dbReference>
<evidence type="ECO:0008006" key="4">
    <source>
        <dbReference type="Google" id="ProtNLM"/>
    </source>
</evidence>
<dbReference type="EMBL" id="JAODAN010000003">
    <property type="protein sequence ID" value="KAK1925845.1"/>
    <property type="molecule type" value="Genomic_DNA"/>
</dbReference>
<gene>
    <name evidence="2" type="ORF">DB88DRAFT_524193</name>
</gene>
<comment type="similarity">
    <text evidence="1">Belongs to the OBAP family.</text>
</comment>
<protein>
    <recommendedName>
        <fullName evidence="4">DUF1264-domain-containing protein</fullName>
    </recommendedName>
</protein>
<dbReference type="AlphaFoldDB" id="A0AAD9FTB5"/>
<dbReference type="PANTHER" id="PTHR31360:SF0">
    <property type="entry name" value="OIL BODY-ASSOCIATED PROTEIN 1B"/>
    <property type="match status" value="1"/>
</dbReference>
<evidence type="ECO:0000313" key="2">
    <source>
        <dbReference type="EMBL" id="KAK1925845.1"/>
    </source>
</evidence>
<organism evidence="2 3">
    <name type="scientific">Papiliotrema laurentii</name>
    <name type="common">Cryptococcus laurentii</name>
    <dbReference type="NCBI Taxonomy" id="5418"/>
    <lineage>
        <taxon>Eukaryota</taxon>
        <taxon>Fungi</taxon>
        <taxon>Dikarya</taxon>
        <taxon>Basidiomycota</taxon>
        <taxon>Agaricomycotina</taxon>
        <taxon>Tremellomycetes</taxon>
        <taxon>Tremellales</taxon>
        <taxon>Rhynchogastremaceae</taxon>
        <taxon>Papiliotrema</taxon>
    </lineage>
</organism>
<proteinExistence type="inferred from homology"/>
<name>A0AAD9FTB5_PAPLA</name>
<dbReference type="InterPro" id="IPR010686">
    <property type="entry name" value="OBAP-like"/>
</dbReference>
<comment type="caution">
    <text evidence="2">The sequence shown here is derived from an EMBL/GenBank/DDBJ whole genome shotgun (WGS) entry which is preliminary data.</text>
</comment>
<dbReference type="PANTHER" id="PTHR31360">
    <property type="match status" value="1"/>
</dbReference>